<dbReference type="InterPro" id="IPR003607">
    <property type="entry name" value="HD/PDEase_dom"/>
</dbReference>
<proteinExistence type="predicted"/>
<dbReference type="PANTHER" id="PTHR40202:SF1">
    <property type="entry name" value="HD DOMAIN-CONTAINING PROTEIN"/>
    <property type="match status" value="1"/>
</dbReference>
<dbReference type="CDD" id="cd00077">
    <property type="entry name" value="HDc"/>
    <property type="match status" value="1"/>
</dbReference>
<dbReference type="Gene3D" id="1.10.3210.10">
    <property type="entry name" value="Hypothetical protein af1432"/>
    <property type="match status" value="1"/>
</dbReference>
<evidence type="ECO:0000313" key="3">
    <source>
        <dbReference type="Proteomes" id="UP001168540"/>
    </source>
</evidence>
<reference evidence="2" key="1">
    <citation type="submission" date="2023-06" db="EMBL/GenBank/DDBJ databases">
        <authorList>
            <person name="Zhang S."/>
        </authorList>
    </citation>
    <scope>NUCLEOTIDE SEQUENCE</scope>
    <source>
        <strain evidence="2">SG2303</strain>
    </source>
</reference>
<name>A0ABT7XN95_9NEIS</name>
<keyword evidence="3" id="KW-1185">Reference proteome</keyword>
<dbReference type="InterPro" id="IPR006675">
    <property type="entry name" value="HDIG_dom"/>
</dbReference>
<dbReference type="Pfam" id="PF01966">
    <property type="entry name" value="HD"/>
    <property type="match status" value="1"/>
</dbReference>
<sequence>MQAAEQTLTAVRGLLETYGPRHYGEAVTQLDHAVQGAVLAREAGDDEEIILAAFLHDVGHLLEHDGVETMGDYGVMAHDKLGADWLRAHGFSERVAQLVALHVPAKRYLCAIDAGYYAELSEASKITLGYQGGPMNANEVAAFAALPDCEAALRVRRLDEAAKDGGWSLADVEWIWPMMAAHLAR</sequence>
<dbReference type="InterPro" id="IPR017670">
    <property type="entry name" value="Phosphonate_degrad-assoc"/>
</dbReference>
<dbReference type="InterPro" id="IPR052567">
    <property type="entry name" value="OP_Dioxygenase"/>
</dbReference>
<gene>
    <name evidence="2" type="ORF">QU481_10235</name>
</gene>
<evidence type="ECO:0000313" key="2">
    <source>
        <dbReference type="EMBL" id="MDN0075268.1"/>
    </source>
</evidence>
<dbReference type="PANTHER" id="PTHR40202">
    <property type="match status" value="1"/>
</dbReference>
<dbReference type="NCBIfam" id="TIGR03276">
    <property type="entry name" value="Phn-HD"/>
    <property type="match status" value="1"/>
</dbReference>
<comment type="caution">
    <text evidence="2">The sequence shown here is derived from an EMBL/GenBank/DDBJ whole genome shotgun (WGS) entry which is preliminary data.</text>
</comment>
<protein>
    <submittedName>
        <fullName evidence="2">HD domain-containing protein</fullName>
    </submittedName>
</protein>
<dbReference type="SUPFAM" id="SSF109604">
    <property type="entry name" value="HD-domain/PDEase-like"/>
    <property type="match status" value="1"/>
</dbReference>
<dbReference type="InterPro" id="IPR006674">
    <property type="entry name" value="HD_domain"/>
</dbReference>
<dbReference type="Proteomes" id="UP001168540">
    <property type="component" value="Unassembled WGS sequence"/>
</dbReference>
<dbReference type="RefSeq" id="WP_289829871.1">
    <property type="nucleotide sequence ID" value="NZ_JAUEDK010000015.1"/>
</dbReference>
<accession>A0ABT7XN95</accession>
<dbReference type="NCBIfam" id="TIGR00277">
    <property type="entry name" value="HDIG"/>
    <property type="match status" value="1"/>
</dbReference>
<feature type="domain" description="HD" evidence="1">
    <location>
        <begin position="31"/>
        <end position="106"/>
    </location>
</feature>
<organism evidence="2 3">
    <name type="scientific">Crenobacter oryzisoli</name>
    <dbReference type="NCBI Taxonomy" id="3056844"/>
    <lineage>
        <taxon>Bacteria</taxon>
        <taxon>Pseudomonadati</taxon>
        <taxon>Pseudomonadota</taxon>
        <taxon>Betaproteobacteria</taxon>
        <taxon>Neisseriales</taxon>
        <taxon>Neisseriaceae</taxon>
        <taxon>Crenobacter</taxon>
    </lineage>
</organism>
<evidence type="ECO:0000259" key="1">
    <source>
        <dbReference type="Pfam" id="PF01966"/>
    </source>
</evidence>
<dbReference type="EMBL" id="JAUEDK010000015">
    <property type="protein sequence ID" value="MDN0075268.1"/>
    <property type="molecule type" value="Genomic_DNA"/>
</dbReference>